<evidence type="ECO:0000256" key="1">
    <source>
        <dbReference type="SAM" id="MobiDB-lite"/>
    </source>
</evidence>
<feature type="compositionally biased region" description="Pro residues" evidence="1">
    <location>
        <begin position="75"/>
        <end position="84"/>
    </location>
</feature>
<protein>
    <submittedName>
        <fullName evidence="2">Uncharacterized protein</fullName>
    </submittedName>
</protein>
<feature type="region of interest" description="Disordered" evidence="1">
    <location>
        <begin position="374"/>
        <end position="401"/>
    </location>
</feature>
<accession>A0A5C1AMV8</accession>
<sequence length="401" mass="44663">MSNDPSRYAAALRDAVPSALPPSLRPHLDDLREITRPQKEKAAFRQRVIDLVRGRGRGKKPTPSRRPSAATPTAAPTPMPPKLPPVTAETISPRQLRRLGPRLALARINRNRLRLGRPQGVSLGTGPIREGVREAVGDKLDLDLRPLGKERDAARDALADRVRGAVEKVFRGFETIDHDHASTVTLPGERFLHVQVPAGSPLAHVTFYQAPAKVNLRPEAQTASAPRLQRGTLDFLRHLRRFATELHAQGIPIGYSEPSDKRRAKLYGQTLAEIGFTPDPVSIDPKLHVWQAGVPAAEQERRFADYDRRLREDKTTPERLSRETDDEDLSHLSDEKLLERFATAGREKGVNVSYPTPPKKEVAGRFAKVMEEAGYRRSKAAPETGIEKWVPDATPHTPRRC</sequence>
<dbReference type="EMBL" id="CP042425">
    <property type="protein sequence ID" value="QEL19062.1"/>
    <property type="molecule type" value="Genomic_DNA"/>
</dbReference>
<gene>
    <name evidence="2" type="ORF">PX52LOC_06119</name>
</gene>
<feature type="compositionally biased region" description="Low complexity" evidence="1">
    <location>
        <begin position="65"/>
        <end position="74"/>
    </location>
</feature>
<dbReference type="Proteomes" id="UP000324974">
    <property type="component" value="Chromosome"/>
</dbReference>
<reference evidence="3" key="1">
    <citation type="submission" date="2019-08" db="EMBL/GenBank/DDBJ databases">
        <title>Limnoglobus roseus gen. nov., sp. nov., a novel freshwater planctomycete with a giant genome from the family Gemmataceae.</title>
        <authorList>
            <person name="Kulichevskaya I.S."/>
            <person name="Naumoff D.G."/>
            <person name="Miroshnikov K."/>
            <person name="Ivanova A."/>
            <person name="Philippov D.A."/>
            <person name="Hakobyan A."/>
            <person name="Rijpstra I.C."/>
            <person name="Sinninghe Damste J.S."/>
            <person name="Liesack W."/>
            <person name="Dedysh S.N."/>
        </authorList>
    </citation>
    <scope>NUCLEOTIDE SEQUENCE [LARGE SCALE GENOMIC DNA]</scope>
    <source>
        <strain evidence="3">PX52</strain>
    </source>
</reference>
<dbReference type="KEGG" id="lrs:PX52LOC_06119"/>
<feature type="region of interest" description="Disordered" evidence="1">
    <location>
        <begin position="1"/>
        <end position="95"/>
    </location>
</feature>
<organism evidence="2 3">
    <name type="scientific">Limnoglobus roseus</name>
    <dbReference type="NCBI Taxonomy" id="2598579"/>
    <lineage>
        <taxon>Bacteria</taxon>
        <taxon>Pseudomonadati</taxon>
        <taxon>Planctomycetota</taxon>
        <taxon>Planctomycetia</taxon>
        <taxon>Gemmatales</taxon>
        <taxon>Gemmataceae</taxon>
        <taxon>Limnoglobus</taxon>
    </lineage>
</organism>
<feature type="compositionally biased region" description="Basic and acidic residues" evidence="1">
    <location>
        <begin position="26"/>
        <end position="53"/>
    </location>
</feature>
<evidence type="ECO:0000313" key="2">
    <source>
        <dbReference type="EMBL" id="QEL19062.1"/>
    </source>
</evidence>
<proteinExistence type="predicted"/>
<dbReference type="RefSeq" id="WP_149113500.1">
    <property type="nucleotide sequence ID" value="NZ_CP042425.1"/>
</dbReference>
<evidence type="ECO:0000313" key="3">
    <source>
        <dbReference type="Proteomes" id="UP000324974"/>
    </source>
</evidence>
<dbReference type="AlphaFoldDB" id="A0A5C1AMV8"/>
<feature type="compositionally biased region" description="Basic residues" evidence="1">
    <location>
        <begin position="54"/>
        <end position="63"/>
    </location>
</feature>
<name>A0A5C1AMV8_9BACT</name>
<keyword evidence="3" id="KW-1185">Reference proteome</keyword>